<evidence type="ECO:0000313" key="2">
    <source>
        <dbReference type="EMBL" id="MBB1245529.1"/>
    </source>
</evidence>
<dbReference type="Proteomes" id="UP000766698">
    <property type="component" value="Unassembled WGS sequence"/>
</dbReference>
<comment type="caution">
    <text evidence="2">The sequence shown here is derived from an EMBL/GenBank/DDBJ whole genome shotgun (WGS) entry which is preliminary data.</text>
</comment>
<evidence type="ECO:0000256" key="1">
    <source>
        <dbReference type="SAM" id="SignalP"/>
    </source>
</evidence>
<dbReference type="SUPFAM" id="SSF56973">
    <property type="entry name" value="Aerolisin/ETX pore-forming domain"/>
    <property type="match status" value="1"/>
</dbReference>
<dbReference type="EMBL" id="WMLF01000298">
    <property type="protein sequence ID" value="MBB1245529.1"/>
    <property type="molecule type" value="Genomic_DNA"/>
</dbReference>
<reference evidence="3" key="1">
    <citation type="journal article" date="2020" name="Syst. Appl. Microbiol.">
        <title>Streptomyces alkaliterrae sp. nov., isolated from an alkaline soil, and emended descriptions of Streptomyces alkaliphilus, Streptomyces calidiresistens and Streptomyces durbertensis.</title>
        <authorList>
            <person name="Swiecimska M."/>
            <person name="Golinska P."/>
            <person name="Nouioui I."/>
            <person name="Wypij M."/>
            <person name="Rai M."/>
            <person name="Sangal V."/>
            <person name="Goodfellow M."/>
        </authorList>
    </citation>
    <scope>NUCLEOTIDE SEQUENCE [LARGE SCALE GENOMIC DNA]</scope>
    <source>
        <strain evidence="3">DSM 104538</strain>
    </source>
</reference>
<evidence type="ECO:0008006" key="4">
    <source>
        <dbReference type="Google" id="ProtNLM"/>
    </source>
</evidence>
<keyword evidence="1" id="KW-0732">Signal</keyword>
<sequence>MKRAVSVALAGAVLGGVTIAGTSSAQATGALRCDDTGTKIAIIDKKTVWVPTNIHSDWAKPGVKITYRKDKTGTWTATGSATKGAEAGAIIAKASTSFGVSLSKSWSKSDTWSYSATVKKKKGKTKARLMMFHEAKSFTAHKYRVKAGKGGACQTETIYKKPGVTPVKANSNTWGLQYS</sequence>
<feature type="signal peptide" evidence="1">
    <location>
        <begin position="1"/>
        <end position="27"/>
    </location>
</feature>
<dbReference type="RefSeq" id="WP_182856832.1">
    <property type="nucleotide sequence ID" value="NZ_WMLF01000298.1"/>
</dbReference>
<protein>
    <recommendedName>
        <fullName evidence="4">Secreted protein</fullName>
    </recommendedName>
</protein>
<evidence type="ECO:0000313" key="3">
    <source>
        <dbReference type="Proteomes" id="UP000766698"/>
    </source>
</evidence>
<accession>A0ABR6EJL8</accession>
<gene>
    <name evidence="2" type="ORF">GL263_18470</name>
</gene>
<keyword evidence="3" id="KW-1185">Reference proteome</keyword>
<feature type="chain" id="PRO_5045124350" description="Secreted protein" evidence="1">
    <location>
        <begin position="28"/>
        <end position="179"/>
    </location>
</feature>
<name>A0ABR6EJL8_9ACTN</name>
<proteinExistence type="predicted"/>
<organism evidence="2 3">
    <name type="scientific">Streptomyces durbertensis</name>
    <dbReference type="NCBI Taxonomy" id="2448886"/>
    <lineage>
        <taxon>Bacteria</taxon>
        <taxon>Bacillati</taxon>
        <taxon>Actinomycetota</taxon>
        <taxon>Actinomycetes</taxon>
        <taxon>Kitasatosporales</taxon>
        <taxon>Streptomycetaceae</taxon>
        <taxon>Streptomyces</taxon>
    </lineage>
</organism>